<evidence type="ECO:0000313" key="7">
    <source>
        <dbReference type="Proteomes" id="UP000694864"/>
    </source>
</evidence>
<feature type="domain" description="Zinc finger PHD-type" evidence="6">
    <location>
        <begin position="82"/>
        <end position="128"/>
    </location>
</feature>
<evidence type="ECO:0000256" key="3">
    <source>
        <dbReference type="ARBA" id="ARBA00022771"/>
    </source>
</evidence>
<keyword evidence="7" id="KW-1185">Reference proteome</keyword>
<evidence type="ECO:0000259" key="5">
    <source>
        <dbReference type="SMART" id="SM00109"/>
    </source>
</evidence>
<dbReference type="Proteomes" id="UP000694864">
    <property type="component" value="Chromosome 9"/>
</dbReference>
<keyword evidence="3" id="KW-0863">Zinc-finger</keyword>
<dbReference type="InterPro" id="IPR001965">
    <property type="entry name" value="Znf_PHD"/>
</dbReference>
<feature type="domain" description="Phorbol-ester/DAG-type" evidence="5">
    <location>
        <begin position="70"/>
        <end position="114"/>
    </location>
</feature>
<keyword evidence="2" id="KW-0677">Repeat</keyword>
<feature type="domain" description="Zinc finger PHD-type" evidence="6">
    <location>
        <begin position="564"/>
        <end position="630"/>
    </location>
</feature>
<dbReference type="InterPro" id="IPR002219">
    <property type="entry name" value="PKC_DAG/PE"/>
</dbReference>
<evidence type="ECO:0000256" key="4">
    <source>
        <dbReference type="ARBA" id="ARBA00022833"/>
    </source>
</evidence>
<feature type="domain" description="Zinc finger PHD-type" evidence="6">
    <location>
        <begin position="140"/>
        <end position="219"/>
    </location>
</feature>
<dbReference type="RefSeq" id="XP_010431128.1">
    <property type="nucleotide sequence ID" value="XM_010432826.1"/>
</dbReference>
<feature type="domain" description="Phorbol-ester/DAG-type" evidence="5">
    <location>
        <begin position="125"/>
        <end position="173"/>
    </location>
</feature>
<protein>
    <submittedName>
        <fullName evidence="8">Uncharacterized protein LOC104715419</fullName>
    </submittedName>
</protein>
<dbReference type="SMART" id="SM00249">
    <property type="entry name" value="PHD"/>
    <property type="match status" value="4"/>
</dbReference>
<reference evidence="8" key="2">
    <citation type="submission" date="2025-08" db="UniProtKB">
        <authorList>
            <consortium name="RefSeq"/>
        </authorList>
    </citation>
    <scope>IDENTIFICATION</scope>
    <source>
        <tissue evidence="8">Leaf</tissue>
    </source>
</reference>
<dbReference type="InterPro" id="IPR054483">
    <property type="entry name" value="DC1-like_CT"/>
</dbReference>
<organism evidence="7 8">
    <name type="scientific">Camelina sativa</name>
    <name type="common">False flax</name>
    <name type="synonym">Myagrum sativum</name>
    <dbReference type="NCBI Taxonomy" id="90675"/>
    <lineage>
        <taxon>Eukaryota</taxon>
        <taxon>Viridiplantae</taxon>
        <taxon>Streptophyta</taxon>
        <taxon>Embryophyta</taxon>
        <taxon>Tracheophyta</taxon>
        <taxon>Spermatophyta</taxon>
        <taxon>Magnoliopsida</taxon>
        <taxon>eudicotyledons</taxon>
        <taxon>Gunneridae</taxon>
        <taxon>Pentapetalae</taxon>
        <taxon>rosids</taxon>
        <taxon>malvids</taxon>
        <taxon>Brassicales</taxon>
        <taxon>Brassicaceae</taxon>
        <taxon>Camelineae</taxon>
        <taxon>Camelina</taxon>
    </lineage>
</organism>
<dbReference type="Pfam" id="PF03107">
    <property type="entry name" value="C1_2"/>
    <property type="match status" value="7"/>
</dbReference>
<sequence length="671" mass="76612">TKTQWRDLPIHKHPLYHSSRFINGRCRGCKQISPIYGGYRCNDSDCNHVWYHKECAESLPEINHPSHPEHPLCLIEYRGSGTCAFCGGFLFGPTYHCSICDFHTDIACARKLLPPLAAIENPKCHNHSLVLLEKQVKKDPCGVCKKTVSGRYPYVCLECDVYFHVECIDISREVNHPSHPAHTLVLFFGHDSLPDDAQKTCLLWGEGSDHLIYHCSICNFSICVYCAVNPPPLAIEHLKTHEHMLSLLPKRVEFICNACGVKGAECPYICLECGYLIHRKCIDLPRVININRHDHRISLTRHLGHQYSKCGVCRQSVNRYYGGYSCSLCPNYVVHPQCAMRDDVWDGLELEGTPGDIDQDIAPFQVVDDNTIKHFSHENHNLMLNKNGVITHYDETTRCQACVLPIMYDSSYSCGQCSYVLHERCANLPRKKRHVFNNKPFTLHVGDKDSSKNWFECDACRTVSNGFRYVSGDWILDVLCGSVSEPLLHDGHSHPLFYYKTQGKSCSSCHGKMVKPRVLCCDTCDFDLDFYCANLPETVKHSCDEHPLSLCHGENDVIQGNKYWCDICETETDPKKWFYTCYDCGVTLHVKCVLGDFSRLMPGRNINVDGYEYVVVSNSKSSRPICDQCRSRCEEPFILKAWNNCNVVNCNLCIDVYICSRKCRQPFRLRL</sequence>
<dbReference type="InterPro" id="IPR053192">
    <property type="entry name" value="Vacuole_Formation_Reg"/>
</dbReference>
<dbReference type="PANTHER" id="PTHR32410">
    <property type="entry name" value="CYSTEINE/HISTIDINE-RICH C1 DOMAIN FAMILY PROTEIN"/>
    <property type="match status" value="1"/>
</dbReference>
<keyword evidence="4" id="KW-0862">Zinc</keyword>
<feature type="non-terminal residue" evidence="8">
    <location>
        <position position="1"/>
    </location>
</feature>
<evidence type="ECO:0000256" key="2">
    <source>
        <dbReference type="ARBA" id="ARBA00022737"/>
    </source>
</evidence>
<feature type="domain" description="Phorbol-ester/DAG-type" evidence="5">
    <location>
        <begin position="293"/>
        <end position="344"/>
    </location>
</feature>
<gene>
    <name evidence="8" type="primary">LOC104715419</name>
</gene>
<dbReference type="InterPro" id="IPR046349">
    <property type="entry name" value="C1-like_sf"/>
</dbReference>
<evidence type="ECO:0000256" key="1">
    <source>
        <dbReference type="ARBA" id="ARBA00022723"/>
    </source>
</evidence>
<dbReference type="GeneID" id="104715419"/>
<dbReference type="SMART" id="SM00109">
    <property type="entry name" value="C1"/>
    <property type="match status" value="4"/>
</dbReference>
<feature type="domain" description="Phorbol-ester/DAG-type" evidence="5">
    <location>
        <begin position="380"/>
        <end position="431"/>
    </location>
</feature>
<evidence type="ECO:0000259" key="6">
    <source>
        <dbReference type="SMART" id="SM00249"/>
    </source>
</evidence>
<keyword evidence="1" id="KW-0479">Metal-binding</keyword>
<proteinExistence type="predicted"/>
<evidence type="ECO:0000313" key="8">
    <source>
        <dbReference type="RefSeq" id="XP_010431128.1"/>
    </source>
</evidence>
<feature type="domain" description="Zinc finger PHD-type" evidence="6">
    <location>
        <begin position="398"/>
        <end position="461"/>
    </location>
</feature>
<name>A0ABM0TTH9_CAMSA</name>
<dbReference type="PANTHER" id="PTHR32410:SF211">
    <property type="entry name" value="CYSTEINE_HISTIDINE-RICH C1 DOMAIN FAMILY PROTEIN"/>
    <property type="match status" value="1"/>
</dbReference>
<accession>A0ABM0TTH9</accession>
<dbReference type="Pfam" id="PF22926">
    <property type="entry name" value="C1-like_CT"/>
    <property type="match status" value="1"/>
</dbReference>
<reference evidence="7" key="1">
    <citation type="journal article" date="2014" name="Nat. Commun.">
        <title>The emerging biofuel crop Camelina sativa retains a highly undifferentiated hexaploid genome structure.</title>
        <authorList>
            <person name="Kagale S."/>
            <person name="Koh C."/>
            <person name="Nixon J."/>
            <person name="Bollina V."/>
            <person name="Clarke W.E."/>
            <person name="Tuteja R."/>
            <person name="Spillane C."/>
            <person name="Robinson S.J."/>
            <person name="Links M.G."/>
            <person name="Clarke C."/>
            <person name="Higgins E.E."/>
            <person name="Huebert T."/>
            <person name="Sharpe A.G."/>
            <person name="Parkin I.A."/>
        </authorList>
    </citation>
    <scope>NUCLEOTIDE SEQUENCE [LARGE SCALE GENOMIC DNA]</scope>
    <source>
        <strain evidence="7">cv. DH55</strain>
    </source>
</reference>
<dbReference type="SUPFAM" id="SSF57889">
    <property type="entry name" value="Cysteine-rich domain"/>
    <property type="match status" value="5"/>
</dbReference>
<dbReference type="InterPro" id="IPR004146">
    <property type="entry name" value="DC1"/>
</dbReference>